<comment type="pathway">
    <text evidence="3 4">Sulfur metabolism; hydrogen sulfide biosynthesis; sulfite from sulfate.</text>
</comment>
<evidence type="ECO:0000256" key="2">
    <source>
        <dbReference type="ARBA" id="ARBA00023002"/>
    </source>
</evidence>
<keyword evidence="4" id="KW-0411">Iron-sulfur</keyword>
<feature type="binding site" evidence="4">
    <location>
        <position position="123"/>
    </location>
    <ligand>
        <name>[4Fe-4S] cluster</name>
        <dbReference type="ChEBI" id="CHEBI:49883"/>
    </ligand>
</feature>
<evidence type="ECO:0000256" key="3">
    <source>
        <dbReference type="ARBA" id="ARBA00024327"/>
    </source>
</evidence>
<evidence type="ECO:0000256" key="4">
    <source>
        <dbReference type="HAMAP-Rule" id="MF_00063"/>
    </source>
</evidence>
<evidence type="ECO:0000313" key="8">
    <source>
        <dbReference type="Proteomes" id="UP000741863"/>
    </source>
</evidence>
<dbReference type="PIRSF" id="PIRSF000857">
    <property type="entry name" value="PAPS_reductase"/>
    <property type="match status" value="1"/>
</dbReference>
<dbReference type="EC" id="1.8.4.10" evidence="4"/>
<accession>A0ABS2PA81</accession>
<feature type="binding site" evidence="4">
    <location>
        <position position="208"/>
    </location>
    <ligand>
        <name>[4Fe-4S] cluster</name>
        <dbReference type="ChEBI" id="CHEBI:49883"/>
    </ligand>
</feature>
<feature type="binding site" evidence="4">
    <location>
        <position position="122"/>
    </location>
    <ligand>
        <name>[4Fe-4S] cluster</name>
        <dbReference type="ChEBI" id="CHEBI:49883"/>
    </ligand>
</feature>
<comment type="cofactor">
    <cofactor evidence="4">
        <name>[4Fe-4S] cluster</name>
        <dbReference type="ChEBI" id="CHEBI:49883"/>
    </cofactor>
    <text evidence="4">Binds 1 [4Fe-4S] cluster per subunit.</text>
</comment>
<reference evidence="7 8" key="1">
    <citation type="submission" date="2021-01" db="EMBL/GenBank/DDBJ databases">
        <title>Genomic Encyclopedia of Type Strains, Phase IV (KMG-IV): sequencing the most valuable type-strain genomes for metagenomic binning, comparative biology and taxonomic classification.</title>
        <authorList>
            <person name="Goeker M."/>
        </authorList>
    </citation>
    <scope>NUCLEOTIDE SEQUENCE [LARGE SCALE GENOMIC DNA]</scope>
    <source>
        <strain evidence="7 8">DSM 25540</strain>
    </source>
</reference>
<dbReference type="EMBL" id="JAFBEC010000003">
    <property type="protein sequence ID" value="MBM7632314.1"/>
    <property type="molecule type" value="Genomic_DNA"/>
</dbReference>
<dbReference type="InterPro" id="IPR004511">
    <property type="entry name" value="PAPS/APS_Rdtase"/>
</dbReference>
<evidence type="ECO:0000259" key="6">
    <source>
        <dbReference type="Pfam" id="PF01507"/>
    </source>
</evidence>
<evidence type="ECO:0000313" key="7">
    <source>
        <dbReference type="EMBL" id="MBM7632314.1"/>
    </source>
</evidence>
<dbReference type="Pfam" id="PF01507">
    <property type="entry name" value="PAPS_reduct"/>
    <property type="match status" value="1"/>
</dbReference>
<feature type="domain" description="Phosphoadenosine phosphosulphate reductase" evidence="6">
    <location>
        <begin position="40"/>
        <end position="211"/>
    </location>
</feature>
<evidence type="ECO:0000256" key="5">
    <source>
        <dbReference type="SAM" id="MobiDB-lite"/>
    </source>
</evidence>
<dbReference type="GO" id="GO:0004604">
    <property type="term" value="F:phosphoadenylyl-sulfate reductase (thioredoxin) activity"/>
    <property type="evidence" value="ECO:0007669"/>
    <property type="project" value="UniProtKB-EC"/>
</dbReference>
<gene>
    <name evidence="4" type="primary">cysH</name>
    <name evidence="7" type="ORF">JOD17_001407</name>
</gene>
<comment type="similarity">
    <text evidence="1 4">Belongs to the PAPS reductase family. CysH subfamily.</text>
</comment>
<dbReference type="CDD" id="cd23945">
    <property type="entry name" value="PAPS_reductase"/>
    <property type="match status" value="1"/>
</dbReference>
<comment type="subcellular location">
    <subcellularLocation>
        <location evidence="4">Cytoplasm</location>
    </subcellularLocation>
</comment>
<dbReference type="RefSeq" id="WP_204696474.1">
    <property type="nucleotide sequence ID" value="NZ_JAFBEC010000003.1"/>
</dbReference>
<feature type="binding site" evidence="4">
    <location>
        <position position="205"/>
    </location>
    <ligand>
        <name>[4Fe-4S] cluster</name>
        <dbReference type="ChEBI" id="CHEBI:49883"/>
    </ligand>
</feature>
<dbReference type="PANTHER" id="PTHR46509:SF1">
    <property type="entry name" value="PHOSPHOADENOSINE PHOSPHOSULFATE REDUCTASE"/>
    <property type="match status" value="1"/>
</dbReference>
<feature type="active site" description="Nucleophile; cysteine thiosulfonate intermediate" evidence="4">
    <location>
        <position position="231"/>
    </location>
</feature>
<dbReference type="PANTHER" id="PTHR46509">
    <property type="entry name" value="PHOSPHOADENOSINE PHOSPHOSULFATE REDUCTASE"/>
    <property type="match status" value="1"/>
</dbReference>
<keyword evidence="4" id="KW-0963">Cytoplasm</keyword>
<dbReference type="Proteomes" id="UP000741863">
    <property type="component" value="Unassembled WGS sequence"/>
</dbReference>
<comment type="function">
    <text evidence="4">Catalyzes the formation of sulfite from adenosine 5'-phosphosulfate (APS) using thioredoxin as an electron donor.</text>
</comment>
<feature type="region of interest" description="Disordered" evidence="5">
    <location>
        <begin position="219"/>
        <end position="241"/>
    </location>
</feature>
<dbReference type="NCBIfam" id="TIGR00434">
    <property type="entry name" value="cysH"/>
    <property type="match status" value="1"/>
</dbReference>
<dbReference type="InterPro" id="IPR014729">
    <property type="entry name" value="Rossmann-like_a/b/a_fold"/>
</dbReference>
<dbReference type="NCBIfam" id="NF002537">
    <property type="entry name" value="PRK02090.1"/>
    <property type="match status" value="1"/>
</dbReference>
<keyword evidence="4" id="KW-0408">Iron</keyword>
<dbReference type="InterPro" id="IPR002500">
    <property type="entry name" value="PAPS_reduct_dom"/>
</dbReference>
<comment type="caution">
    <text evidence="7">The sequence shown here is derived from an EMBL/GenBank/DDBJ whole genome shotgun (WGS) entry which is preliminary data.</text>
</comment>
<proteinExistence type="inferred from homology"/>
<dbReference type="SUPFAM" id="SSF52402">
    <property type="entry name" value="Adenine nucleotide alpha hydrolases-like"/>
    <property type="match status" value="1"/>
</dbReference>
<name>A0ABS2PA81_9BACL</name>
<protein>
    <recommendedName>
        <fullName evidence="4">Adenosine 5'-phosphosulfate reductase</fullName>
        <shortName evidence="4">APS reductase</shortName>
        <ecNumber evidence="4">1.8.4.10</ecNumber>
    </recommendedName>
    <alternativeName>
        <fullName evidence="4">5'-adenylylsulfate reductase</fullName>
    </alternativeName>
    <alternativeName>
        <fullName evidence="4">Thioredoxin-dependent 5'-adenylylsulfate reductase</fullName>
    </alternativeName>
</protein>
<evidence type="ECO:0000256" key="1">
    <source>
        <dbReference type="ARBA" id="ARBA00009732"/>
    </source>
</evidence>
<keyword evidence="4" id="KW-0479">Metal-binding</keyword>
<keyword evidence="8" id="KW-1185">Reference proteome</keyword>
<keyword evidence="2 4" id="KW-0560">Oxidoreductase</keyword>
<dbReference type="HAMAP" id="MF_00063">
    <property type="entry name" value="CysH"/>
    <property type="match status" value="1"/>
</dbReference>
<comment type="catalytic activity">
    <reaction evidence="4">
        <text>[thioredoxin]-disulfide + sulfite + AMP + 2 H(+) = adenosine 5'-phosphosulfate + [thioredoxin]-dithiol</text>
        <dbReference type="Rhea" id="RHEA:21976"/>
        <dbReference type="Rhea" id="RHEA-COMP:10698"/>
        <dbReference type="Rhea" id="RHEA-COMP:10700"/>
        <dbReference type="ChEBI" id="CHEBI:15378"/>
        <dbReference type="ChEBI" id="CHEBI:17359"/>
        <dbReference type="ChEBI" id="CHEBI:29950"/>
        <dbReference type="ChEBI" id="CHEBI:50058"/>
        <dbReference type="ChEBI" id="CHEBI:58243"/>
        <dbReference type="ChEBI" id="CHEBI:456215"/>
        <dbReference type="EC" id="1.8.4.10"/>
    </reaction>
</comment>
<organism evidence="7 8">
    <name type="scientific">Geomicrobium sediminis</name>
    <dbReference type="NCBI Taxonomy" id="1347788"/>
    <lineage>
        <taxon>Bacteria</taxon>
        <taxon>Bacillati</taxon>
        <taxon>Bacillota</taxon>
        <taxon>Bacilli</taxon>
        <taxon>Bacillales</taxon>
        <taxon>Geomicrobium</taxon>
    </lineage>
</organism>
<feature type="compositionally biased region" description="Basic and acidic residues" evidence="5">
    <location>
        <begin position="231"/>
        <end position="241"/>
    </location>
</feature>
<sequence>MSVRYHTAQHKDYETLNRKLHNKDSLDVLKWADHSFGNRLVYACSFGAEAMVLLDLLSKVQKDARILFLDTDFHFKETKQLIERVEKRYPSFEITQAKPALTPVEQAAAYGERLWETNPDLCCQMRKLDVLEHHLQPYDAWLSGLRREQSPTRANTEYVNADHKFQKIKVCPLIHWTEEEIWMYIRLHQLPYNELHDQHYPSIGCTHCTRPVLPGEDERAGRWAGTGKTECGLHTEGGRQT</sequence>
<dbReference type="Gene3D" id="3.40.50.620">
    <property type="entry name" value="HUPs"/>
    <property type="match status" value="1"/>
</dbReference>